<name>A0ACC1C204_9ROSI</name>
<protein>
    <submittedName>
        <fullName evidence="1">Uncharacterized protein</fullName>
    </submittedName>
</protein>
<dbReference type="Proteomes" id="UP001164250">
    <property type="component" value="Chromosome 2"/>
</dbReference>
<proteinExistence type="predicted"/>
<comment type="caution">
    <text evidence="1">The sequence shown here is derived from an EMBL/GenBank/DDBJ whole genome shotgun (WGS) entry which is preliminary data.</text>
</comment>
<reference evidence="2" key="1">
    <citation type="journal article" date="2023" name="G3 (Bethesda)">
        <title>Genome assembly and association tests identify interacting loci associated with vigor, precocity, and sex in interspecific pistachio rootstocks.</title>
        <authorList>
            <person name="Palmer W."/>
            <person name="Jacygrad E."/>
            <person name="Sagayaradj S."/>
            <person name="Cavanaugh K."/>
            <person name="Han R."/>
            <person name="Bertier L."/>
            <person name="Beede B."/>
            <person name="Kafkas S."/>
            <person name="Golino D."/>
            <person name="Preece J."/>
            <person name="Michelmore R."/>
        </authorList>
    </citation>
    <scope>NUCLEOTIDE SEQUENCE [LARGE SCALE GENOMIC DNA]</scope>
</reference>
<evidence type="ECO:0000313" key="1">
    <source>
        <dbReference type="EMBL" id="KAJ0106286.1"/>
    </source>
</evidence>
<gene>
    <name evidence="1" type="ORF">Patl1_19422</name>
</gene>
<organism evidence="1 2">
    <name type="scientific">Pistacia atlantica</name>
    <dbReference type="NCBI Taxonomy" id="434234"/>
    <lineage>
        <taxon>Eukaryota</taxon>
        <taxon>Viridiplantae</taxon>
        <taxon>Streptophyta</taxon>
        <taxon>Embryophyta</taxon>
        <taxon>Tracheophyta</taxon>
        <taxon>Spermatophyta</taxon>
        <taxon>Magnoliopsida</taxon>
        <taxon>eudicotyledons</taxon>
        <taxon>Gunneridae</taxon>
        <taxon>Pentapetalae</taxon>
        <taxon>rosids</taxon>
        <taxon>malvids</taxon>
        <taxon>Sapindales</taxon>
        <taxon>Anacardiaceae</taxon>
        <taxon>Pistacia</taxon>
    </lineage>
</organism>
<accession>A0ACC1C204</accession>
<keyword evidence="2" id="KW-1185">Reference proteome</keyword>
<evidence type="ECO:0000313" key="2">
    <source>
        <dbReference type="Proteomes" id="UP001164250"/>
    </source>
</evidence>
<dbReference type="EMBL" id="CM047898">
    <property type="protein sequence ID" value="KAJ0106286.1"/>
    <property type="molecule type" value="Genomic_DNA"/>
</dbReference>
<sequence>MDERLQKAVEERLQRLQRAATEGDVDALFSILAEDPLVLERIDEKAFLSTPLHTAVRNGKIQFAKEIVNLKPSFVCKRDHLGRSPLHLALDEKHQEMEGRGPFDLDFEGKYQELVTWLIQIDSELVRVKSKGMVTPLHYAAQINDYSNLADFFCKALGVAKLRHFNKEEILRWEDEEGNNALHTAIAENQTEVVKLLIKYMEVNTKNRQGLTAMDIFYRRHNSLNTEVGEILLSSKAKRASEVAAHPRFISRLANLSGVKNSPVTYFSRKLPLAKCIRKTCGGGAQSINEVPLEVRNVLLVVAILITTTTYQAALSPPGGYWQDDGNLPANNTVINKNTNITSILAGEEPSQQRAGHMIQGSYMHLSFLLFNSVAFFASVCSILILITGFPFSKFIISSTLLIVFSFTFAVIKTFPYPYNAVVSFIFFSLMIVTLSVAIYCTYNFYVFELRRLKWCGRGKKLRLGRFENELRGSNIG</sequence>